<keyword evidence="3" id="KW-1003">Cell membrane</keyword>
<dbReference type="OrthoDB" id="9773683at2"/>
<evidence type="ECO:0000256" key="3">
    <source>
        <dbReference type="ARBA" id="ARBA00022475"/>
    </source>
</evidence>
<dbReference type="CDD" id="cd06261">
    <property type="entry name" value="TM_PBP2"/>
    <property type="match status" value="1"/>
</dbReference>
<dbReference type="GO" id="GO:0071916">
    <property type="term" value="F:dipeptide transmembrane transporter activity"/>
    <property type="evidence" value="ECO:0007669"/>
    <property type="project" value="TreeGrafter"/>
</dbReference>
<dbReference type="Proteomes" id="UP000269301">
    <property type="component" value="Unassembled WGS sequence"/>
</dbReference>
<organism evidence="9 10">
    <name type="scientific">Oceanobacillus halophilus</name>
    <dbReference type="NCBI Taxonomy" id="930130"/>
    <lineage>
        <taxon>Bacteria</taxon>
        <taxon>Bacillati</taxon>
        <taxon>Bacillota</taxon>
        <taxon>Bacilli</taxon>
        <taxon>Bacillales</taxon>
        <taxon>Bacillaceae</taxon>
        <taxon>Oceanobacillus</taxon>
    </lineage>
</organism>
<feature type="transmembrane region" description="Helical" evidence="7">
    <location>
        <begin position="177"/>
        <end position="196"/>
    </location>
</feature>
<keyword evidence="4 7" id="KW-0812">Transmembrane</keyword>
<feature type="transmembrane region" description="Helical" evidence="7">
    <location>
        <begin position="9"/>
        <end position="29"/>
    </location>
</feature>
<protein>
    <submittedName>
        <fullName evidence="9">ABC transporter permease</fullName>
    </submittedName>
</protein>
<feature type="transmembrane region" description="Helical" evidence="7">
    <location>
        <begin position="281"/>
        <end position="307"/>
    </location>
</feature>
<dbReference type="InterPro" id="IPR000515">
    <property type="entry name" value="MetI-like"/>
</dbReference>
<evidence type="ECO:0000256" key="1">
    <source>
        <dbReference type="ARBA" id="ARBA00004651"/>
    </source>
</evidence>
<dbReference type="PANTHER" id="PTHR43163:SF6">
    <property type="entry name" value="DIPEPTIDE TRANSPORT SYSTEM PERMEASE PROTEIN DPPB-RELATED"/>
    <property type="match status" value="1"/>
</dbReference>
<evidence type="ECO:0000313" key="10">
    <source>
        <dbReference type="Proteomes" id="UP000269301"/>
    </source>
</evidence>
<comment type="similarity">
    <text evidence="7">Belongs to the binding-protein-dependent transport system permease family.</text>
</comment>
<gene>
    <name evidence="9" type="ORF">D8M06_18530</name>
</gene>
<feature type="transmembrane region" description="Helical" evidence="7">
    <location>
        <begin position="101"/>
        <end position="120"/>
    </location>
</feature>
<keyword evidence="6 7" id="KW-0472">Membrane</keyword>
<comment type="caution">
    <text evidence="9">The sequence shown here is derived from an EMBL/GenBank/DDBJ whole genome shotgun (WGS) entry which is preliminary data.</text>
</comment>
<dbReference type="InterPro" id="IPR045621">
    <property type="entry name" value="BPD_transp_1_N"/>
</dbReference>
<evidence type="ECO:0000256" key="2">
    <source>
        <dbReference type="ARBA" id="ARBA00022448"/>
    </source>
</evidence>
<sequence length="317" mass="35109">MLKYTIQRLFSLIPILLVVAVIVFLLAHMTPGDPVTVLLGDEASEEAKAELRHELGFDLPVYTQFVNWFTGVVTGDLGMSFFLKKPVTEVFADYLGPTISLAIYAQIIAIVISLFLGVIAAKKRGTFTDQTVMGFSLLGISVPSFLVGLFLILLFAVQLQWFPVAGYRPLSEGLWEHLRYLTLPAIALGMMQAGLITRMTRSSMLDVMKSNYIKTAKSKGLHQNRITYKHALRNSFIPILTVIGESFGTLITGAAVVETVFNIPGIGQLIVNSIERRDFTVIQGTVLLITVTYVLLNLTVDLLYGVVDPRVRLNRKK</sequence>
<evidence type="ECO:0000259" key="8">
    <source>
        <dbReference type="PROSITE" id="PS50928"/>
    </source>
</evidence>
<evidence type="ECO:0000313" key="9">
    <source>
        <dbReference type="EMBL" id="RKQ28668.1"/>
    </source>
</evidence>
<evidence type="ECO:0000256" key="5">
    <source>
        <dbReference type="ARBA" id="ARBA00022989"/>
    </source>
</evidence>
<dbReference type="GO" id="GO:0005886">
    <property type="term" value="C:plasma membrane"/>
    <property type="evidence" value="ECO:0007669"/>
    <property type="project" value="UniProtKB-SubCell"/>
</dbReference>
<dbReference type="RefSeq" id="WP_121206071.1">
    <property type="nucleotide sequence ID" value="NZ_RBZP01000028.1"/>
</dbReference>
<accession>A0A494ZS51</accession>
<feature type="domain" description="ABC transmembrane type-1" evidence="8">
    <location>
        <begin position="95"/>
        <end position="304"/>
    </location>
</feature>
<evidence type="ECO:0000256" key="6">
    <source>
        <dbReference type="ARBA" id="ARBA00023136"/>
    </source>
</evidence>
<keyword evidence="2 7" id="KW-0813">Transport</keyword>
<keyword evidence="10" id="KW-1185">Reference proteome</keyword>
<dbReference type="SUPFAM" id="SSF161098">
    <property type="entry name" value="MetI-like"/>
    <property type="match status" value="1"/>
</dbReference>
<dbReference type="EMBL" id="RBZP01000028">
    <property type="protein sequence ID" value="RKQ28668.1"/>
    <property type="molecule type" value="Genomic_DNA"/>
</dbReference>
<evidence type="ECO:0000256" key="7">
    <source>
        <dbReference type="RuleBase" id="RU363032"/>
    </source>
</evidence>
<reference evidence="9 10" key="1">
    <citation type="journal article" date="2016" name="Int. J. Syst. Evol. Microbiol.">
        <title>Oceanobacillus halophilus sp. nov., a novel moderately halophilic bacterium from a hypersaline lake.</title>
        <authorList>
            <person name="Amoozegar M.A."/>
            <person name="Bagheri M."/>
            <person name="Makhdoumi A."/>
            <person name="Nikou M.M."/>
            <person name="Fazeli S.A.S."/>
            <person name="Schumann P."/>
            <person name="Sproer C."/>
            <person name="Sanchez-Porro C."/>
            <person name="Ventosa A."/>
        </authorList>
    </citation>
    <scope>NUCLEOTIDE SEQUENCE [LARGE SCALE GENOMIC DNA]</scope>
    <source>
        <strain evidence="9 10">DSM 23996</strain>
    </source>
</reference>
<dbReference type="Pfam" id="PF19300">
    <property type="entry name" value="BPD_transp_1_N"/>
    <property type="match status" value="1"/>
</dbReference>
<dbReference type="AlphaFoldDB" id="A0A494ZS51"/>
<dbReference type="Pfam" id="PF00528">
    <property type="entry name" value="BPD_transp_1"/>
    <property type="match status" value="1"/>
</dbReference>
<dbReference type="PANTHER" id="PTHR43163">
    <property type="entry name" value="DIPEPTIDE TRANSPORT SYSTEM PERMEASE PROTEIN DPPB-RELATED"/>
    <property type="match status" value="1"/>
</dbReference>
<feature type="transmembrane region" description="Helical" evidence="7">
    <location>
        <begin position="235"/>
        <end position="261"/>
    </location>
</feature>
<feature type="transmembrane region" description="Helical" evidence="7">
    <location>
        <begin position="132"/>
        <end position="157"/>
    </location>
</feature>
<proteinExistence type="inferred from homology"/>
<dbReference type="Gene3D" id="1.10.3720.10">
    <property type="entry name" value="MetI-like"/>
    <property type="match status" value="1"/>
</dbReference>
<keyword evidence="5 7" id="KW-1133">Transmembrane helix</keyword>
<name>A0A494ZS51_9BACI</name>
<evidence type="ECO:0000256" key="4">
    <source>
        <dbReference type="ARBA" id="ARBA00022692"/>
    </source>
</evidence>
<dbReference type="InterPro" id="IPR035906">
    <property type="entry name" value="MetI-like_sf"/>
</dbReference>
<comment type="subcellular location">
    <subcellularLocation>
        <location evidence="1 7">Cell membrane</location>
        <topology evidence="1 7">Multi-pass membrane protein</topology>
    </subcellularLocation>
</comment>
<dbReference type="PROSITE" id="PS50928">
    <property type="entry name" value="ABC_TM1"/>
    <property type="match status" value="1"/>
</dbReference>